<name>A0AAN7M0Y3_TRANT</name>
<gene>
    <name evidence="2" type="ORF">SAY86_017091</name>
</gene>
<feature type="chain" id="PRO_5042927792" evidence="1">
    <location>
        <begin position="27"/>
        <end position="163"/>
    </location>
</feature>
<keyword evidence="1" id="KW-0732">Signal</keyword>
<protein>
    <submittedName>
        <fullName evidence="2">Uncharacterized protein</fullName>
    </submittedName>
</protein>
<sequence>MVRRRWWVLKLLGSCYLRASLMGIHGWKSNDDGETTTRPAFRSIPRAVRSGPQPPEVASDDDAVLRSVSFGGDLSAEEVGGGSHPCANHAVRIRFHAARDLPVHDAMWVRDFLHRVHADALGSWVSDVSVRRRNRLCSFHVRAVHSLLCHRSTTTEPAEEDFL</sequence>
<dbReference type="EMBL" id="JAXQNO010000010">
    <property type="protein sequence ID" value="KAK4789787.1"/>
    <property type="molecule type" value="Genomic_DNA"/>
</dbReference>
<feature type="signal peptide" evidence="1">
    <location>
        <begin position="1"/>
        <end position="26"/>
    </location>
</feature>
<keyword evidence="3" id="KW-1185">Reference proteome</keyword>
<evidence type="ECO:0000313" key="3">
    <source>
        <dbReference type="Proteomes" id="UP001346149"/>
    </source>
</evidence>
<proteinExistence type="predicted"/>
<dbReference type="Proteomes" id="UP001346149">
    <property type="component" value="Unassembled WGS sequence"/>
</dbReference>
<comment type="caution">
    <text evidence="2">The sequence shown here is derived from an EMBL/GenBank/DDBJ whole genome shotgun (WGS) entry which is preliminary data.</text>
</comment>
<organism evidence="2 3">
    <name type="scientific">Trapa natans</name>
    <name type="common">Water chestnut</name>
    <dbReference type="NCBI Taxonomy" id="22666"/>
    <lineage>
        <taxon>Eukaryota</taxon>
        <taxon>Viridiplantae</taxon>
        <taxon>Streptophyta</taxon>
        <taxon>Embryophyta</taxon>
        <taxon>Tracheophyta</taxon>
        <taxon>Spermatophyta</taxon>
        <taxon>Magnoliopsida</taxon>
        <taxon>eudicotyledons</taxon>
        <taxon>Gunneridae</taxon>
        <taxon>Pentapetalae</taxon>
        <taxon>rosids</taxon>
        <taxon>malvids</taxon>
        <taxon>Myrtales</taxon>
        <taxon>Lythraceae</taxon>
        <taxon>Trapa</taxon>
    </lineage>
</organism>
<accession>A0AAN7M0Y3</accession>
<evidence type="ECO:0000313" key="2">
    <source>
        <dbReference type="EMBL" id="KAK4789787.1"/>
    </source>
</evidence>
<evidence type="ECO:0000256" key="1">
    <source>
        <dbReference type="SAM" id="SignalP"/>
    </source>
</evidence>
<dbReference type="AlphaFoldDB" id="A0AAN7M0Y3"/>
<reference evidence="2 3" key="1">
    <citation type="journal article" date="2023" name="Hortic Res">
        <title>Pangenome of water caltrop reveals structural variations and asymmetric subgenome divergence after allopolyploidization.</title>
        <authorList>
            <person name="Zhang X."/>
            <person name="Chen Y."/>
            <person name="Wang L."/>
            <person name="Yuan Y."/>
            <person name="Fang M."/>
            <person name="Shi L."/>
            <person name="Lu R."/>
            <person name="Comes H.P."/>
            <person name="Ma Y."/>
            <person name="Chen Y."/>
            <person name="Huang G."/>
            <person name="Zhou Y."/>
            <person name="Zheng Z."/>
            <person name="Qiu Y."/>
        </authorList>
    </citation>
    <scope>NUCLEOTIDE SEQUENCE [LARGE SCALE GENOMIC DNA]</scope>
    <source>
        <strain evidence="2">F231</strain>
    </source>
</reference>